<proteinExistence type="predicted"/>
<dbReference type="Proteomes" id="UP000004994">
    <property type="component" value="Chromosome 1"/>
</dbReference>
<evidence type="ECO:0000313" key="1">
    <source>
        <dbReference type="EnsemblPlants" id="Solyc01g017500.2.1.1"/>
    </source>
</evidence>
<dbReference type="Gramene" id="Solyc01g017500.2.1">
    <property type="protein sequence ID" value="Solyc01g017500.2.1.1"/>
    <property type="gene ID" value="Solyc01g017500.2"/>
</dbReference>
<reference evidence="1" key="2">
    <citation type="submission" date="2019-01" db="UniProtKB">
        <authorList>
            <consortium name="EnsemblPlants"/>
        </authorList>
    </citation>
    <scope>IDENTIFICATION</scope>
    <source>
        <strain evidence="1">cv. Heinz 1706</strain>
    </source>
</reference>
<protein>
    <submittedName>
        <fullName evidence="1">Uncharacterized protein</fullName>
    </submittedName>
</protein>
<dbReference type="AlphaFoldDB" id="A0A3Q7ECU2"/>
<reference evidence="1" key="1">
    <citation type="journal article" date="2012" name="Nature">
        <title>The tomato genome sequence provides insights into fleshy fruit evolution.</title>
        <authorList>
            <consortium name="Tomato Genome Consortium"/>
        </authorList>
    </citation>
    <scope>NUCLEOTIDE SEQUENCE [LARGE SCALE GENOMIC DNA]</scope>
    <source>
        <strain evidence="1">cv. Heinz 1706</strain>
    </source>
</reference>
<evidence type="ECO:0000313" key="2">
    <source>
        <dbReference type="Proteomes" id="UP000004994"/>
    </source>
</evidence>
<name>A0A3Q7ECU2_SOLLC</name>
<organism evidence="1">
    <name type="scientific">Solanum lycopersicum</name>
    <name type="common">Tomato</name>
    <name type="synonym">Lycopersicon esculentum</name>
    <dbReference type="NCBI Taxonomy" id="4081"/>
    <lineage>
        <taxon>Eukaryota</taxon>
        <taxon>Viridiplantae</taxon>
        <taxon>Streptophyta</taxon>
        <taxon>Embryophyta</taxon>
        <taxon>Tracheophyta</taxon>
        <taxon>Spermatophyta</taxon>
        <taxon>Magnoliopsida</taxon>
        <taxon>eudicotyledons</taxon>
        <taxon>Gunneridae</taxon>
        <taxon>Pentapetalae</taxon>
        <taxon>asterids</taxon>
        <taxon>lamiids</taxon>
        <taxon>Solanales</taxon>
        <taxon>Solanaceae</taxon>
        <taxon>Solanoideae</taxon>
        <taxon>Solaneae</taxon>
        <taxon>Solanum</taxon>
        <taxon>Solanum subgen. Lycopersicon</taxon>
    </lineage>
</organism>
<accession>A0A3Q7ECU2</accession>
<dbReference type="EnsemblPlants" id="Solyc01g017500.2.1">
    <property type="protein sequence ID" value="Solyc01g017500.2.1.1"/>
    <property type="gene ID" value="Solyc01g017500.2"/>
</dbReference>
<sequence length="46" mass="5321">MYGFSIREETWGPPRDRLDLTSESKVQSTLDLTRIALSILLRRSLV</sequence>
<dbReference type="InParanoid" id="A0A3Q7ECU2"/>
<keyword evidence="2" id="KW-1185">Reference proteome</keyword>